<dbReference type="Proteomes" id="UP000447434">
    <property type="component" value="Chromosome 11"/>
</dbReference>
<evidence type="ECO:0000313" key="3">
    <source>
        <dbReference type="Proteomes" id="UP000447434"/>
    </source>
</evidence>
<keyword evidence="3" id="KW-1185">Reference proteome</keyword>
<accession>A0A6A4PS02</accession>
<name>A0A6A4PS02_LUPAL</name>
<evidence type="ECO:0000256" key="1">
    <source>
        <dbReference type="SAM" id="Phobius"/>
    </source>
</evidence>
<dbReference type="EMBL" id="WOCE01000011">
    <property type="protein sequence ID" value="KAE9604431.1"/>
    <property type="molecule type" value="Genomic_DNA"/>
</dbReference>
<evidence type="ECO:0000313" key="2">
    <source>
        <dbReference type="EMBL" id="KAE9604431.1"/>
    </source>
</evidence>
<keyword evidence="1" id="KW-0472">Membrane</keyword>
<sequence length="91" mass="10332">MHKNSAAGSSDPDATCHSKSLHAPVKSESVYFLFQGEVLLRLMLLLLLRLRWWLMSLRSNSILLAILLDVLLGNRFFDWLYGIDLDSLPST</sequence>
<reference evidence="3" key="1">
    <citation type="journal article" date="2020" name="Nat. Commun.">
        <title>Genome sequence of the cluster root forming white lupin.</title>
        <authorList>
            <person name="Hufnagel B."/>
            <person name="Marques A."/>
            <person name="Soriano A."/>
            <person name="Marques L."/>
            <person name="Divol F."/>
            <person name="Doumas P."/>
            <person name="Sallet E."/>
            <person name="Mancinotti D."/>
            <person name="Carrere S."/>
            <person name="Marande W."/>
            <person name="Arribat S."/>
            <person name="Keller J."/>
            <person name="Huneau C."/>
            <person name="Blein T."/>
            <person name="Aime D."/>
            <person name="Laguerre M."/>
            <person name="Taylor J."/>
            <person name="Schubert V."/>
            <person name="Nelson M."/>
            <person name="Geu-Flores F."/>
            <person name="Crespi M."/>
            <person name="Gallardo-Guerrero K."/>
            <person name="Delaux P.-M."/>
            <person name="Salse J."/>
            <person name="Berges H."/>
            <person name="Guyot R."/>
            <person name="Gouzy J."/>
            <person name="Peret B."/>
        </authorList>
    </citation>
    <scope>NUCLEOTIDE SEQUENCE [LARGE SCALE GENOMIC DNA]</scope>
    <source>
        <strain evidence="3">cv. Amiga</strain>
    </source>
</reference>
<keyword evidence="1" id="KW-0812">Transmembrane</keyword>
<dbReference type="AlphaFoldDB" id="A0A6A4PS02"/>
<comment type="caution">
    <text evidence="2">The sequence shown here is derived from an EMBL/GenBank/DDBJ whole genome shotgun (WGS) entry which is preliminary data.</text>
</comment>
<protein>
    <submittedName>
        <fullName evidence="2">Uncharacterized protein</fullName>
    </submittedName>
</protein>
<feature type="transmembrane region" description="Helical" evidence="1">
    <location>
        <begin position="30"/>
        <end position="50"/>
    </location>
</feature>
<gene>
    <name evidence="2" type="ORF">Lalb_Chr11g0071761</name>
</gene>
<organism evidence="2 3">
    <name type="scientific">Lupinus albus</name>
    <name type="common">White lupine</name>
    <name type="synonym">Lupinus termis</name>
    <dbReference type="NCBI Taxonomy" id="3870"/>
    <lineage>
        <taxon>Eukaryota</taxon>
        <taxon>Viridiplantae</taxon>
        <taxon>Streptophyta</taxon>
        <taxon>Embryophyta</taxon>
        <taxon>Tracheophyta</taxon>
        <taxon>Spermatophyta</taxon>
        <taxon>Magnoliopsida</taxon>
        <taxon>eudicotyledons</taxon>
        <taxon>Gunneridae</taxon>
        <taxon>Pentapetalae</taxon>
        <taxon>rosids</taxon>
        <taxon>fabids</taxon>
        <taxon>Fabales</taxon>
        <taxon>Fabaceae</taxon>
        <taxon>Papilionoideae</taxon>
        <taxon>50 kb inversion clade</taxon>
        <taxon>genistoids sensu lato</taxon>
        <taxon>core genistoids</taxon>
        <taxon>Genisteae</taxon>
        <taxon>Lupinus</taxon>
    </lineage>
</organism>
<proteinExistence type="predicted"/>
<feature type="transmembrane region" description="Helical" evidence="1">
    <location>
        <begin position="62"/>
        <end position="81"/>
    </location>
</feature>
<keyword evidence="1" id="KW-1133">Transmembrane helix</keyword>